<keyword evidence="11 16" id="KW-0408">Iron</keyword>
<keyword evidence="8 16" id="KW-0001">2Fe-2S</keyword>
<dbReference type="SFLD" id="SFLDS00029">
    <property type="entry name" value="Radical_SAM"/>
    <property type="match status" value="1"/>
</dbReference>
<evidence type="ECO:0000256" key="12">
    <source>
        <dbReference type="ARBA" id="ARBA00023014"/>
    </source>
</evidence>
<reference evidence="19" key="1">
    <citation type="submission" date="2019-12" db="EMBL/GenBank/DDBJ databases">
        <authorList>
            <person name="zhang j."/>
            <person name="sun C.M."/>
        </authorList>
    </citation>
    <scope>NUCLEOTIDE SEQUENCE</scope>
    <source>
        <strain evidence="19">NS-1</strain>
    </source>
</reference>
<dbReference type="KEGG" id="ifn:GM661_06930"/>
<dbReference type="GO" id="GO:0009102">
    <property type="term" value="P:biotin biosynthetic process"/>
    <property type="evidence" value="ECO:0007669"/>
    <property type="project" value="UniProtKB-UniRule"/>
</dbReference>
<dbReference type="Gene3D" id="3.20.20.70">
    <property type="entry name" value="Aldolase class I"/>
    <property type="match status" value="1"/>
</dbReference>
<evidence type="ECO:0000256" key="2">
    <source>
        <dbReference type="ARBA" id="ARBA00010765"/>
    </source>
</evidence>
<keyword evidence="9 16" id="KW-0479">Metal-binding</keyword>
<dbReference type="Proteomes" id="UP000665020">
    <property type="component" value="Chromosome"/>
</dbReference>
<dbReference type="SUPFAM" id="SSF102114">
    <property type="entry name" value="Radical SAM enzymes"/>
    <property type="match status" value="1"/>
</dbReference>
<dbReference type="FunFam" id="3.20.20.70:FF:000026">
    <property type="entry name" value="Biotin synthase"/>
    <property type="match status" value="1"/>
</dbReference>
<keyword evidence="5 16" id="KW-0004">4Fe-4S</keyword>
<protein>
    <recommendedName>
        <fullName evidence="15 16">Biotin synthase</fullName>
        <ecNumber evidence="4 16">2.8.1.6</ecNumber>
    </recommendedName>
</protein>
<dbReference type="Pfam" id="PF06968">
    <property type="entry name" value="BATS"/>
    <property type="match status" value="1"/>
</dbReference>
<dbReference type="GO" id="GO:0051537">
    <property type="term" value="F:2 iron, 2 sulfur cluster binding"/>
    <property type="evidence" value="ECO:0007669"/>
    <property type="project" value="UniProtKB-KW"/>
</dbReference>
<keyword evidence="7 16" id="KW-0949">S-adenosyl-L-methionine</keyword>
<dbReference type="RefSeq" id="WP_230869769.1">
    <property type="nucleotide sequence ID" value="NZ_CP046640.1"/>
</dbReference>
<dbReference type="Pfam" id="PF04055">
    <property type="entry name" value="Radical_SAM"/>
    <property type="match status" value="1"/>
</dbReference>
<dbReference type="UniPathway" id="UPA00078">
    <property type="reaction ID" value="UER00162"/>
</dbReference>
<feature type="domain" description="Radical SAM core" evidence="18">
    <location>
        <begin position="50"/>
        <end position="278"/>
    </location>
</feature>
<dbReference type="PIRSF" id="PIRSF001619">
    <property type="entry name" value="Biotin_synth"/>
    <property type="match status" value="1"/>
</dbReference>
<dbReference type="HAMAP" id="MF_01694">
    <property type="entry name" value="BioB"/>
    <property type="match status" value="1"/>
</dbReference>
<dbReference type="PANTHER" id="PTHR22976">
    <property type="entry name" value="BIOTIN SYNTHASE"/>
    <property type="match status" value="1"/>
</dbReference>
<evidence type="ECO:0000256" key="17">
    <source>
        <dbReference type="PIRSR" id="PIRSR001619-1"/>
    </source>
</evidence>
<dbReference type="GO" id="GO:0005506">
    <property type="term" value="F:iron ion binding"/>
    <property type="evidence" value="ECO:0007669"/>
    <property type="project" value="UniProtKB-UniRule"/>
</dbReference>
<evidence type="ECO:0000259" key="18">
    <source>
        <dbReference type="PROSITE" id="PS51918"/>
    </source>
</evidence>
<organism evidence="19 20">
    <name type="scientific">Iocasia fonsfrigidae</name>
    <dbReference type="NCBI Taxonomy" id="2682810"/>
    <lineage>
        <taxon>Bacteria</taxon>
        <taxon>Bacillati</taxon>
        <taxon>Bacillota</taxon>
        <taxon>Clostridia</taxon>
        <taxon>Halanaerobiales</taxon>
        <taxon>Halanaerobiaceae</taxon>
        <taxon>Iocasia</taxon>
    </lineage>
</organism>
<dbReference type="InterPro" id="IPR007197">
    <property type="entry name" value="rSAM"/>
</dbReference>
<evidence type="ECO:0000256" key="3">
    <source>
        <dbReference type="ARBA" id="ARBA00011738"/>
    </source>
</evidence>
<dbReference type="AlphaFoldDB" id="A0A8A7K959"/>
<evidence type="ECO:0000256" key="4">
    <source>
        <dbReference type="ARBA" id="ARBA00012236"/>
    </source>
</evidence>
<feature type="binding site" evidence="16 17">
    <location>
        <position position="75"/>
    </location>
    <ligand>
        <name>[4Fe-4S] cluster</name>
        <dbReference type="ChEBI" id="CHEBI:49883"/>
        <note>4Fe-4S-S-AdoMet</note>
    </ligand>
</feature>
<dbReference type="InterPro" id="IPR013785">
    <property type="entry name" value="Aldolase_TIM"/>
</dbReference>
<evidence type="ECO:0000256" key="11">
    <source>
        <dbReference type="ARBA" id="ARBA00023004"/>
    </source>
</evidence>
<dbReference type="InterPro" id="IPR058240">
    <property type="entry name" value="rSAM_sf"/>
</dbReference>
<sequence>MKDINKILELSQKVIQDKDINKGDADYLSRLKKENINILLIMAGIICEKFKGRQVDLCSIVNARSSRCSEDCSFCAQSIYHQTDINTHQLLSKKEILKAAYQAEAAGADRFSLVTTGRGIDGDFENIISIIKEVKKKTNLKLCVSLGLLNKEAALKLKESGVERYHHNLETAPSYFEKTCTTHSYQERIETIHIAQEAGLEVCSGGILGLGESREQRLEMAFLLKELRVDSVPLNSLNPIPGTPLADKESLPPLDILQTIAVYRFILPKTDIRYAGGREANLRDLQALGLIGGINGMLTGDYLTTSGRKTAEDIVMINDLGLKWSNGYPKLIKNKSS</sequence>
<evidence type="ECO:0000256" key="15">
    <source>
        <dbReference type="ARBA" id="ARBA00070199"/>
    </source>
</evidence>
<evidence type="ECO:0000256" key="16">
    <source>
        <dbReference type="HAMAP-Rule" id="MF_01694"/>
    </source>
</evidence>
<comment type="catalytic activity">
    <reaction evidence="13 16">
        <text>(4R,5S)-dethiobiotin + (sulfur carrier)-SH + 2 reduced [2Fe-2S]-[ferredoxin] + 2 S-adenosyl-L-methionine = (sulfur carrier)-H + biotin + 2 5'-deoxyadenosine + 2 L-methionine + 2 oxidized [2Fe-2S]-[ferredoxin]</text>
        <dbReference type="Rhea" id="RHEA:22060"/>
        <dbReference type="Rhea" id="RHEA-COMP:10000"/>
        <dbReference type="Rhea" id="RHEA-COMP:10001"/>
        <dbReference type="Rhea" id="RHEA-COMP:14737"/>
        <dbReference type="Rhea" id="RHEA-COMP:14739"/>
        <dbReference type="ChEBI" id="CHEBI:17319"/>
        <dbReference type="ChEBI" id="CHEBI:29917"/>
        <dbReference type="ChEBI" id="CHEBI:33737"/>
        <dbReference type="ChEBI" id="CHEBI:33738"/>
        <dbReference type="ChEBI" id="CHEBI:57586"/>
        <dbReference type="ChEBI" id="CHEBI:57844"/>
        <dbReference type="ChEBI" id="CHEBI:59789"/>
        <dbReference type="ChEBI" id="CHEBI:64428"/>
        <dbReference type="ChEBI" id="CHEBI:149473"/>
        <dbReference type="EC" id="2.8.1.6"/>
    </reaction>
</comment>
<dbReference type="GO" id="GO:0004076">
    <property type="term" value="F:biotin synthase activity"/>
    <property type="evidence" value="ECO:0007669"/>
    <property type="project" value="UniProtKB-UniRule"/>
</dbReference>
<comment type="similarity">
    <text evidence="2 16">Belongs to the radical SAM superfamily. Biotin synthase family.</text>
</comment>
<dbReference type="EC" id="2.8.1.6" evidence="4 16"/>
<evidence type="ECO:0000256" key="9">
    <source>
        <dbReference type="ARBA" id="ARBA00022723"/>
    </source>
</evidence>
<dbReference type="SMART" id="SM00729">
    <property type="entry name" value="Elp3"/>
    <property type="match status" value="1"/>
</dbReference>
<keyword evidence="10 16" id="KW-0093">Biotin biosynthesis</keyword>
<comment type="cofactor">
    <cofactor evidence="16 17">
        <name>[4Fe-4S] cluster</name>
        <dbReference type="ChEBI" id="CHEBI:49883"/>
    </cofactor>
    <text evidence="16 17">Binds 1 [4Fe-4S] cluster. The cluster is coordinated with 3 cysteines and an exchangeable S-adenosyl-L-methionine.</text>
</comment>
<feature type="binding site" evidence="16 17">
    <location>
        <position position="143"/>
    </location>
    <ligand>
        <name>[2Fe-2S] cluster</name>
        <dbReference type="ChEBI" id="CHEBI:190135"/>
    </ligand>
</feature>
<dbReference type="NCBIfam" id="TIGR00433">
    <property type="entry name" value="bioB"/>
    <property type="match status" value="1"/>
</dbReference>
<evidence type="ECO:0000313" key="19">
    <source>
        <dbReference type="EMBL" id="QTL97740.1"/>
    </source>
</evidence>
<evidence type="ECO:0000256" key="6">
    <source>
        <dbReference type="ARBA" id="ARBA00022679"/>
    </source>
</evidence>
<comment type="cofactor">
    <cofactor evidence="16">
        <name>[2Fe-2S] cluster</name>
        <dbReference type="ChEBI" id="CHEBI:190135"/>
    </cofactor>
    <text evidence="16">Binds 1 [2Fe-2S] cluster. The cluster is coordinated with 3 cysteines and 1 arginine.</text>
</comment>
<proteinExistence type="inferred from homology"/>
<keyword evidence="6 16" id="KW-0808">Transferase</keyword>
<feature type="binding site" evidence="16 17">
    <location>
        <position position="203"/>
    </location>
    <ligand>
        <name>[2Fe-2S] cluster</name>
        <dbReference type="ChEBI" id="CHEBI:190135"/>
    </ligand>
</feature>
<dbReference type="SFLD" id="SFLDG01278">
    <property type="entry name" value="biotin_synthase_like"/>
    <property type="match status" value="1"/>
</dbReference>
<dbReference type="InterPro" id="IPR024177">
    <property type="entry name" value="Biotin_synthase"/>
</dbReference>
<dbReference type="SMART" id="SM00876">
    <property type="entry name" value="BATS"/>
    <property type="match status" value="1"/>
</dbReference>
<dbReference type="InterPro" id="IPR010722">
    <property type="entry name" value="BATS_dom"/>
</dbReference>
<comment type="subunit">
    <text evidence="3 16">Homodimer.</text>
</comment>
<comment type="function">
    <text evidence="14 16">Catalyzes the conversion of dethiobiotin (DTB) to biotin by the insertion of a sulfur atom into dethiobiotin via a radical-based mechanism.</text>
</comment>
<evidence type="ECO:0000256" key="14">
    <source>
        <dbReference type="ARBA" id="ARBA00057568"/>
    </source>
</evidence>
<dbReference type="PANTHER" id="PTHR22976:SF2">
    <property type="entry name" value="BIOTIN SYNTHASE, MITOCHONDRIAL"/>
    <property type="match status" value="1"/>
</dbReference>
<gene>
    <name evidence="16 19" type="primary">bioB</name>
    <name evidence="19" type="ORF">GM661_06930</name>
</gene>
<keyword evidence="20" id="KW-1185">Reference proteome</keyword>
<evidence type="ECO:0000256" key="7">
    <source>
        <dbReference type="ARBA" id="ARBA00022691"/>
    </source>
</evidence>
<dbReference type="EMBL" id="CP046640">
    <property type="protein sequence ID" value="QTL97740.1"/>
    <property type="molecule type" value="Genomic_DNA"/>
</dbReference>
<dbReference type="InterPro" id="IPR006638">
    <property type="entry name" value="Elp3/MiaA/NifB-like_rSAM"/>
</dbReference>
<name>A0A8A7K959_9FIRM</name>
<evidence type="ECO:0000256" key="8">
    <source>
        <dbReference type="ARBA" id="ARBA00022714"/>
    </source>
</evidence>
<dbReference type="InterPro" id="IPR002684">
    <property type="entry name" value="Biotin_synth/BioAB"/>
</dbReference>
<feature type="binding site" evidence="16 17">
    <location>
        <position position="72"/>
    </location>
    <ligand>
        <name>[4Fe-4S] cluster</name>
        <dbReference type="ChEBI" id="CHEBI:49883"/>
        <note>4Fe-4S-S-AdoMet</note>
    </ligand>
</feature>
<accession>A0A8A7K959</accession>
<feature type="binding site" evidence="16 17">
    <location>
        <position position="112"/>
    </location>
    <ligand>
        <name>[2Fe-2S] cluster</name>
        <dbReference type="ChEBI" id="CHEBI:190135"/>
    </ligand>
</feature>
<comment type="pathway">
    <text evidence="1 16">Cofactor biosynthesis; biotin biosynthesis; biotin from 7,8-diaminononanoate: step 2/2.</text>
</comment>
<comment type="cofactor">
    <cofactor evidence="17">
        <name>[2Fe-2S] cluster</name>
        <dbReference type="ChEBI" id="CHEBI:190135"/>
    </cofactor>
    <text evidence="17">Binds 1 [2Fe-2S] cluster. The cluster is coordinated with 3 cysteines and 1 arginine.</text>
</comment>
<dbReference type="SFLD" id="SFLDG01060">
    <property type="entry name" value="BATS_domain_containing"/>
    <property type="match status" value="1"/>
</dbReference>
<evidence type="ECO:0000256" key="10">
    <source>
        <dbReference type="ARBA" id="ARBA00022756"/>
    </source>
</evidence>
<evidence type="ECO:0000313" key="20">
    <source>
        <dbReference type="Proteomes" id="UP000665020"/>
    </source>
</evidence>
<evidence type="ECO:0000256" key="5">
    <source>
        <dbReference type="ARBA" id="ARBA00022485"/>
    </source>
</evidence>
<keyword evidence="12 16" id="KW-0411">Iron-sulfur</keyword>
<evidence type="ECO:0000256" key="1">
    <source>
        <dbReference type="ARBA" id="ARBA00004942"/>
    </source>
</evidence>
<evidence type="ECO:0000256" key="13">
    <source>
        <dbReference type="ARBA" id="ARBA00051157"/>
    </source>
</evidence>
<dbReference type="GO" id="GO:0051539">
    <property type="term" value="F:4 iron, 4 sulfur cluster binding"/>
    <property type="evidence" value="ECO:0007669"/>
    <property type="project" value="UniProtKB-KW"/>
</dbReference>
<dbReference type="CDD" id="cd01335">
    <property type="entry name" value="Radical_SAM"/>
    <property type="match status" value="1"/>
</dbReference>
<feature type="binding site" evidence="16 17">
    <location>
        <position position="273"/>
    </location>
    <ligand>
        <name>[2Fe-2S] cluster</name>
        <dbReference type="ChEBI" id="CHEBI:190135"/>
    </ligand>
</feature>
<dbReference type="PROSITE" id="PS51918">
    <property type="entry name" value="RADICAL_SAM"/>
    <property type="match status" value="1"/>
</dbReference>
<feature type="binding site" evidence="16 17">
    <location>
        <position position="68"/>
    </location>
    <ligand>
        <name>[4Fe-4S] cluster</name>
        <dbReference type="ChEBI" id="CHEBI:49883"/>
        <note>4Fe-4S-S-AdoMet</note>
    </ligand>
</feature>